<dbReference type="EMBL" id="BSNC01000006">
    <property type="protein sequence ID" value="GLP97539.1"/>
    <property type="molecule type" value="Genomic_DNA"/>
</dbReference>
<evidence type="ECO:0000256" key="6">
    <source>
        <dbReference type="ARBA" id="ARBA00022679"/>
    </source>
</evidence>
<accession>A0AA37VZY9</accession>
<dbReference type="InterPro" id="IPR005110">
    <property type="entry name" value="MoeA_linker/N"/>
</dbReference>
<dbReference type="PROSITE" id="PS01079">
    <property type="entry name" value="MOCF_BIOSYNTHESIS_2"/>
    <property type="match status" value="1"/>
</dbReference>
<dbReference type="PANTHER" id="PTHR10192:SF31">
    <property type="entry name" value="MOLYBDOPTERIN MOLYBDENUMTRANSFERASE"/>
    <property type="match status" value="1"/>
</dbReference>
<dbReference type="Gene3D" id="3.90.105.10">
    <property type="entry name" value="Molybdopterin biosynthesis moea protein, domain 2"/>
    <property type="match status" value="1"/>
</dbReference>
<dbReference type="InterPro" id="IPR027417">
    <property type="entry name" value="P-loop_NTPase"/>
</dbReference>
<dbReference type="Pfam" id="PF03454">
    <property type="entry name" value="MoeA_C"/>
    <property type="match status" value="1"/>
</dbReference>
<dbReference type="CDD" id="cd00887">
    <property type="entry name" value="MoeA"/>
    <property type="match status" value="1"/>
</dbReference>
<keyword evidence="7 11" id="KW-0479">Metal-binding</keyword>
<evidence type="ECO:0000256" key="2">
    <source>
        <dbReference type="ARBA" id="ARBA00002901"/>
    </source>
</evidence>
<comment type="caution">
    <text evidence="13">The sequence shown here is derived from an EMBL/GenBank/DDBJ whole genome shotgun (WGS) entry which is preliminary data.</text>
</comment>
<reference evidence="13" key="2">
    <citation type="submission" date="2023-01" db="EMBL/GenBank/DDBJ databases">
        <title>Draft genome sequence of Paraferrimonas sedimenticola strain NBRC 101628.</title>
        <authorList>
            <person name="Sun Q."/>
            <person name="Mori K."/>
        </authorList>
    </citation>
    <scope>NUCLEOTIDE SEQUENCE</scope>
    <source>
        <strain evidence="13">NBRC 101628</strain>
    </source>
</reference>
<evidence type="ECO:0000256" key="11">
    <source>
        <dbReference type="RuleBase" id="RU365090"/>
    </source>
</evidence>
<dbReference type="PANTHER" id="PTHR10192">
    <property type="entry name" value="MOLYBDOPTERIN BIOSYNTHESIS PROTEIN"/>
    <property type="match status" value="1"/>
</dbReference>
<gene>
    <name evidence="13" type="primary">mobB/moeA</name>
    <name evidence="13" type="ORF">GCM10007895_28460</name>
</gene>
<dbReference type="PIRSF" id="PIRSF036618">
    <property type="entry name" value="MobB_MoeA"/>
    <property type="match status" value="1"/>
</dbReference>
<evidence type="ECO:0000256" key="3">
    <source>
        <dbReference type="ARBA" id="ARBA00005046"/>
    </source>
</evidence>
<evidence type="ECO:0000256" key="8">
    <source>
        <dbReference type="ARBA" id="ARBA00022842"/>
    </source>
</evidence>
<keyword evidence="5 11" id="KW-0500">Molybdenum</keyword>
<comment type="catalytic activity">
    <reaction evidence="10">
        <text>adenylyl-molybdopterin + molybdate = Mo-molybdopterin + AMP + H(+)</text>
        <dbReference type="Rhea" id="RHEA:35047"/>
        <dbReference type="ChEBI" id="CHEBI:15378"/>
        <dbReference type="ChEBI" id="CHEBI:36264"/>
        <dbReference type="ChEBI" id="CHEBI:62727"/>
        <dbReference type="ChEBI" id="CHEBI:71302"/>
        <dbReference type="ChEBI" id="CHEBI:456215"/>
        <dbReference type="EC" id="2.10.1.1"/>
    </reaction>
</comment>
<reference evidence="13" key="1">
    <citation type="journal article" date="2014" name="Int. J. Syst. Evol. Microbiol.">
        <title>Complete genome sequence of Corynebacterium casei LMG S-19264T (=DSM 44701T), isolated from a smear-ripened cheese.</title>
        <authorList>
            <consortium name="US DOE Joint Genome Institute (JGI-PGF)"/>
            <person name="Walter F."/>
            <person name="Albersmeier A."/>
            <person name="Kalinowski J."/>
            <person name="Ruckert C."/>
        </authorList>
    </citation>
    <scope>NUCLEOTIDE SEQUENCE</scope>
    <source>
        <strain evidence="13">NBRC 101628</strain>
    </source>
</reference>
<comment type="function">
    <text evidence="2 11">Catalyzes the insertion of molybdate into adenylated molybdopterin with the concomitant release of AMP.</text>
</comment>
<dbReference type="FunFam" id="3.40.980.10:FF:000004">
    <property type="entry name" value="Molybdopterin molybdenumtransferase"/>
    <property type="match status" value="1"/>
</dbReference>
<dbReference type="InterPro" id="IPR005111">
    <property type="entry name" value="MoeA_C_domain_IV"/>
</dbReference>
<dbReference type="SUPFAM" id="SSF52540">
    <property type="entry name" value="P-loop containing nucleoside triphosphate hydrolases"/>
    <property type="match status" value="1"/>
</dbReference>
<dbReference type="NCBIfam" id="NF011060">
    <property type="entry name" value="PRK14491.1"/>
    <property type="match status" value="1"/>
</dbReference>
<dbReference type="InterPro" id="IPR012182">
    <property type="entry name" value="MobB_MoeA"/>
</dbReference>
<evidence type="ECO:0000256" key="10">
    <source>
        <dbReference type="ARBA" id="ARBA00047317"/>
    </source>
</evidence>
<keyword evidence="14" id="KW-1185">Reference proteome</keyword>
<evidence type="ECO:0000256" key="7">
    <source>
        <dbReference type="ARBA" id="ARBA00022723"/>
    </source>
</evidence>
<dbReference type="GO" id="GO:0006777">
    <property type="term" value="P:Mo-molybdopterin cofactor biosynthetic process"/>
    <property type="evidence" value="ECO:0007669"/>
    <property type="project" value="UniProtKB-UniRule"/>
</dbReference>
<dbReference type="InterPro" id="IPR004435">
    <property type="entry name" value="MobB_dom"/>
</dbReference>
<comment type="cofactor">
    <cofactor evidence="1 11">
        <name>Mg(2+)</name>
        <dbReference type="ChEBI" id="CHEBI:18420"/>
    </cofactor>
</comment>
<dbReference type="Gene3D" id="2.170.190.11">
    <property type="entry name" value="Molybdopterin biosynthesis moea protein, domain 3"/>
    <property type="match status" value="1"/>
</dbReference>
<dbReference type="RefSeq" id="WP_095504623.1">
    <property type="nucleotide sequence ID" value="NZ_BSNC01000006.1"/>
</dbReference>
<comment type="similarity">
    <text evidence="4 11">Belongs to the MoeA family.</text>
</comment>
<dbReference type="Gene3D" id="3.40.50.300">
    <property type="entry name" value="P-loop containing nucleotide triphosphate hydrolases"/>
    <property type="match status" value="1"/>
</dbReference>
<evidence type="ECO:0000256" key="9">
    <source>
        <dbReference type="ARBA" id="ARBA00023150"/>
    </source>
</evidence>
<sequence length="601" mass="64664">MATPFQNPLNIPVIGFCAYSGTGKTTLLKKLIPELNRRGLRLACVKHAHHNFDVDTPGKDSYEMRHAGARQMLVASHIRWALMTEDKVDEAPSLPHLLRQIEQDQVDIVLVEGFKKLALPKIELHRASHGKPLIHEVDEYVQAIACDDETELQVDIERLDLNNVEQIADYVCAYAKREQRAIAARRNPIEAECGCDTDPSKPMSVGQGVAHITAQVTPITETETCPIHQALNRVLADDAVSPINVPQNTNSAMDGYAFAHSDEGQGPYQVVGEVLAGHVYSDTLQSGQAVKIMTGAAMPAGADTVELRELASEADGQVRFSKPTKAGQHVRQAGEDIAQGQVALAKHTRVGAAEQGLLASLGFGEINAVRRPKVAVFSTGDEVCQPGEPLTGAGIYDSNRYTIMAMLAKLDCEVIDLGIIEDSQQSLADALTQASTNADVIISSGGVSVGDADFVKLALKQVGQINFWKIAMRPGRPLAFGQVGDALFFGLPGNPVAVMVSFLQFVQPALRKLAGEVNYEPVLVPAIAAQDFRSRLGRTEFSRGLVQMNQQGQWQVSSTGSQGSGILSSMVRGNCLVVIPESVAQVAKGDTVLVQPFADLL</sequence>
<dbReference type="GO" id="GO:0046872">
    <property type="term" value="F:metal ion binding"/>
    <property type="evidence" value="ECO:0007669"/>
    <property type="project" value="UniProtKB-UniRule"/>
</dbReference>
<dbReference type="GO" id="GO:0005829">
    <property type="term" value="C:cytosol"/>
    <property type="evidence" value="ECO:0007669"/>
    <property type="project" value="TreeGrafter"/>
</dbReference>
<dbReference type="SUPFAM" id="SSF53218">
    <property type="entry name" value="Molybdenum cofactor biosynthesis proteins"/>
    <property type="match status" value="1"/>
</dbReference>
<evidence type="ECO:0000256" key="5">
    <source>
        <dbReference type="ARBA" id="ARBA00022505"/>
    </source>
</evidence>
<dbReference type="SUPFAM" id="SSF63882">
    <property type="entry name" value="MoeA N-terminal region -like"/>
    <property type="match status" value="1"/>
</dbReference>
<dbReference type="SUPFAM" id="SSF63867">
    <property type="entry name" value="MoeA C-terminal domain-like"/>
    <property type="match status" value="1"/>
</dbReference>
<dbReference type="GO" id="GO:0005525">
    <property type="term" value="F:GTP binding"/>
    <property type="evidence" value="ECO:0007669"/>
    <property type="project" value="InterPro"/>
</dbReference>
<dbReference type="InterPro" id="IPR036688">
    <property type="entry name" value="MoeA_C_domain_IV_sf"/>
</dbReference>
<proteinExistence type="inferred from homology"/>
<dbReference type="NCBIfam" id="TIGR00176">
    <property type="entry name" value="mobB"/>
    <property type="match status" value="1"/>
</dbReference>
<dbReference type="InterPro" id="IPR036135">
    <property type="entry name" value="MoeA_linker/N_sf"/>
</dbReference>
<dbReference type="NCBIfam" id="NF045515">
    <property type="entry name" value="Glp_gephyrin"/>
    <property type="match status" value="1"/>
</dbReference>
<evidence type="ECO:0000313" key="14">
    <source>
        <dbReference type="Proteomes" id="UP001161422"/>
    </source>
</evidence>
<dbReference type="InterPro" id="IPR038987">
    <property type="entry name" value="MoeA-like"/>
</dbReference>
<dbReference type="Gene3D" id="2.40.340.10">
    <property type="entry name" value="MoeA, C-terminal, domain IV"/>
    <property type="match status" value="1"/>
</dbReference>
<dbReference type="FunFam" id="2.170.190.11:FF:000008">
    <property type="entry name" value="Molybdopterin molybdenumtransferase"/>
    <property type="match status" value="1"/>
</dbReference>
<evidence type="ECO:0000259" key="12">
    <source>
        <dbReference type="SMART" id="SM00852"/>
    </source>
</evidence>
<feature type="domain" description="MoaB/Mog" evidence="12">
    <location>
        <begin position="375"/>
        <end position="512"/>
    </location>
</feature>
<dbReference type="Proteomes" id="UP001161422">
    <property type="component" value="Unassembled WGS sequence"/>
</dbReference>
<dbReference type="NCBIfam" id="TIGR00177">
    <property type="entry name" value="molyb_syn"/>
    <property type="match status" value="1"/>
</dbReference>
<dbReference type="InterPro" id="IPR008284">
    <property type="entry name" value="MoCF_biosynth_CS"/>
</dbReference>
<keyword evidence="8 11" id="KW-0460">Magnesium</keyword>
<dbReference type="Pfam" id="PF03205">
    <property type="entry name" value="MobB"/>
    <property type="match status" value="1"/>
</dbReference>
<evidence type="ECO:0000256" key="1">
    <source>
        <dbReference type="ARBA" id="ARBA00001946"/>
    </source>
</evidence>
<dbReference type="SMART" id="SM00852">
    <property type="entry name" value="MoCF_biosynth"/>
    <property type="match status" value="1"/>
</dbReference>
<dbReference type="Gene3D" id="3.40.980.10">
    <property type="entry name" value="MoaB/Mog-like domain"/>
    <property type="match status" value="1"/>
</dbReference>
<keyword evidence="9 11" id="KW-0501">Molybdenum cofactor biosynthesis</keyword>
<protein>
    <recommendedName>
        <fullName evidence="11">Molybdopterin molybdenumtransferase</fullName>
        <ecNumber evidence="11">2.10.1.1</ecNumber>
    </recommendedName>
</protein>
<name>A0AA37VZY9_9GAMM</name>
<dbReference type="Pfam" id="PF03453">
    <property type="entry name" value="MoeA_N"/>
    <property type="match status" value="1"/>
</dbReference>
<dbReference type="FunFam" id="3.40.50.300:FF:000920">
    <property type="entry name" value="Molybdopterin-guanine dinucleotide biosynthesis protein B"/>
    <property type="match status" value="1"/>
</dbReference>
<keyword evidence="6 11" id="KW-0808">Transferase</keyword>
<dbReference type="GO" id="GO:0061599">
    <property type="term" value="F:molybdopterin molybdotransferase activity"/>
    <property type="evidence" value="ECO:0007669"/>
    <property type="project" value="UniProtKB-UniRule"/>
</dbReference>
<evidence type="ECO:0000313" key="13">
    <source>
        <dbReference type="EMBL" id="GLP97539.1"/>
    </source>
</evidence>
<comment type="pathway">
    <text evidence="3 11">Cofactor biosynthesis; molybdopterin biosynthesis.</text>
</comment>
<dbReference type="InterPro" id="IPR001453">
    <property type="entry name" value="MoaB/Mog_dom"/>
</dbReference>
<dbReference type="InterPro" id="IPR036425">
    <property type="entry name" value="MoaB/Mog-like_dom_sf"/>
</dbReference>
<dbReference type="Pfam" id="PF00994">
    <property type="entry name" value="MoCF_biosynth"/>
    <property type="match status" value="1"/>
</dbReference>
<evidence type="ECO:0000256" key="4">
    <source>
        <dbReference type="ARBA" id="ARBA00010763"/>
    </source>
</evidence>
<dbReference type="EC" id="2.10.1.1" evidence="11"/>
<dbReference type="CDD" id="cd03116">
    <property type="entry name" value="MobB"/>
    <property type="match status" value="1"/>
</dbReference>
<dbReference type="AlphaFoldDB" id="A0AA37VZY9"/>
<organism evidence="13 14">
    <name type="scientific">Paraferrimonas sedimenticola</name>
    <dbReference type="NCBI Taxonomy" id="375674"/>
    <lineage>
        <taxon>Bacteria</taxon>
        <taxon>Pseudomonadati</taxon>
        <taxon>Pseudomonadota</taxon>
        <taxon>Gammaproteobacteria</taxon>
        <taxon>Alteromonadales</taxon>
        <taxon>Ferrimonadaceae</taxon>
        <taxon>Paraferrimonas</taxon>
    </lineage>
</organism>